<reference evidence="1 4" key="2">
    <citation type="submission" date="2017-04" db="EMBL/GenBank/DDBJ databases">
        <title>Weissella cibaria strain m2 complete genome.</title>
        <authorList>
            <person name="Pan Q."/>
            <person name="Tan M."/>
            <person name="Yao F."/>
            <person name="Su S."/>
        </authorList>
    </citation>
    <scope>NUCLEOTIDE SEQUENCE [LARGE SCALE GENOMIC DNA]</scope>
    <source>
        <strain evidence="1 4">M2</strain>
    </source>
</reference>
<reference evidence="2 3" key="1">
    <citation type="journal article" date="2015" name="Microbiology (Mosc.)">
        <title>Genomics of the Weissella cibaria species with an examination of its metabolic traits.</title>
        <authorList>
            <person name="Lynch K.M."/>
            <person name="Lucid A."/>
            <person name="Arendt E.K."/>
            <person name="Sleator R.D."/>
            <person name="Lucey B."/>
            <person name="Coffey A."/>
        </authorList>
    </citation>
    <scope>NUCLEOTIDE SEQUENCE [LARGE SCALE GENOMIC DNA]</scope>
    <source>
        <strain evidence="2 3">MG1</strain>
    </source>
</reference>
<dbReference type="EMBL" id="JWHU01000018">
    <property type="protein sequence ID" value="KIU20555.1"/>
    <property type="molecule type" value="Genomic_DNA"/>
</dbReference>
<evidence type="ECO:0008006" key="5">
    <source>
        <dbReference type="Google" id="ProtNLM"/>
    </source>
</evidence>
<dbReference type="KEGG" id="wcb:AO080_01845"/>
<dbReference type="OrthoDB" id="9889829at2"/>
<dbReference type="PATRIC" id="fig|137591.25.peg.1096"/>
<protein>
    <recommendedName>
        <fullName evidence="5">Bacteriocin immunity protein</fullName>
    </recommendedName>
</protein>
<evidence type="ECO:0000313" key="3">
    <source>
        <dbReference type="Proteomes" id="UP000032287"/>
    </source>
</evidence>
<sequence>MFGFGVKQLDKQIDELLETMSRKIDDADYPEAAKLVSMAKADHQQQQQLPQTVASKLSNSLYFLKLSDATKVPSEISIELTALRRMINKGGAGYVANGGGQSLTAQYHL</sequence>
<organism evidence="2 3">
    <name type="scientific">Weissella cibaria</name>
    <dbReference type="NCBI Taxonomy" id="137591"/>
    <lineage>
        <taxon>Bacteria</taxon>
        <taxon>Bacillati</taxon>
        <taxon>Bacillota</taxon>
        <taxon>Bacilli</taxon>
        <taxon>Lactobacillales</taxon>
        <taxon>Lactobacillaceae</taxon>
        <taxon>Weissella</taxon>
    </lineage>
</organism>
<accession>A0A0D1LJH8</accession>
<dbReference type="STRING" id="137591.AO080_01845"/>
<keyword evidence="3" id="KW-1185">Reference proteome</keyword>
<dbReference type="AlphaFoldDB" id="A0A0D1LJH8"/>
<evidence type="ECO:0000313" key="2">
    <source>
        <dbReference type="EMBL" id="KIU20555.1"/>
    </source>
</evidence>
<dbReference type="EMBL" id="CP020928">
    <property type="protein sequence ID" value="AWF94480.1"/>
    <property type="molecule type" value="Genomic_DNA"/>
</dbReference>
<dbReference type="Proteomes" id="UP000244870">
    <property type="component" value="Chromosome"/>
</dbReference>
<dbReference type="Proteomes" id="UP000032287">
    <property type="component" value="Unassembled WGS sequence"/>
</dbReference>
<evidence type="ECO:0000313" key="1">
    <source>
        <dbReference type="EMBL" id="AWF94480.1"/>
    </source>
</evidence>
<gene>
    <name evidence="1" type="ORF">B6254_0023</name>
    <name evidence="2" type="ORF">QX99_01126</name>
</gene>
<evidence type="ECO:0000313" key="4">
    <source>
        <dbReference type="Proteomes" id="UP000244870"/>
    </source>
</evidence>
<dbReference type="RefSeq" id="WP_043708640.1">
    <property type="nucleotide sequence ID" value="NZ_CP012873.1"/>
</dbReference>
<name>A0A0D1LJH8_9LACO</name>
<proteinExistence type="predicted"/>